<evidence type="ECO:0000313" key="8">
    <source>
        <dbReference type="EMBL" id="CAI0377166.1"/>
    </source>
</evidence>
<reference evidence="8" key="1">
    <citation type="submission" date="2022-08" db="EMBL/GenBank/DDBJ databases">
        <authorList>
            <person name="Gutierrez-Valencia J."/>
        </authorList>
    </citation>
    <scope>NUCLEOTIDE SEQUENCE</scope>
</reference>
<evidence type="ECO:0000256" key="2">
    <source>
        <dbReference type="ARBA" id="ARBA00022692"/>
    </source>
</evidence>
<evidence type="ECO:0000256" key="5">
    <source>
        <dbReference type="ARBA" id="ARBA00023136"/>
    </source>
</evidence>
<evidence type="ECO:0000256" key="6">
    <source>
        <dbReference type="SAM" id="MobiDB-lite"/>
    </source>
</evidence>
<organism evidence="8 9">
    <name type="scientific">Linum tenue</name>
    <dbReference type="NCBI Taxonomy" id="586396"/>
    <lineage>
        <taxon>Eukaryota</taxon>
        <taxon>Viridiplantae</taxon>
        <taxon>Streptophyta</taxon>
        <taxon>Embryophyta</taxon>
        <taxon>Tracheophyta</taxon>
        <taxon>Spermatophyta</taxon>
        <taxon>Magnoliopsida</taxon>
        <taxon>eudicotyledons</taxon>
        <taxon>Gunneridae</taxon>
        <taxon>Pentapetalae</taxon>
        <taxon>rosids</taxon>
        <taxon>fabids</taxon>
        <taxon>Malpighiales</taxon>
        <taxon>Linaceae</taxon>
        <taxon>Linum</taxon>
    </lineage>
</organism>
<gene>
    <name evidence="8" type="ORF">LITE_LOCUS1356</name>
</gene>
<feature type="compositionally biased region" description="Basic and acidic residues" evidence="6">
    <location>
        <begin position="193"/>
        <end position="207"/>
    </location>
</feature>
<dbReference type="GO" id="GO:0017004">
    <property type="term" value="P:cytochrome complex assembly"/>
    <property type="evidence" value="ECO:0007669"/>
    <property type="project" value="UniProtKB-KW"/>
</dbReference>
<keyword evidence="9" id="KW-1185">Reference proteome</keyword>
<evidence type="ECO:0000256" key="3">
    <source>
        <dbReference type="ARBA" id="ARBA00022748"/>
    </source>
</evidence>
<keyword evidence="5" id="KW-0472">Membrane</keyword>
<protein>
    <recommendedName>
        <fullName evidence="7">ResB-like domain-containing protein</fullName>
    </recommendedName>
</protein>
<dbReference type="InterPro" id="IPR023494">
    <property type="entry name" value="Cyt_c_bgen_Ccs1/CcsB/ResB"/>
</dbReference>
<feature type="domain" description="ResB-like" evidence="7">
    <location>
        <begin position="486"/>
        <end position="576"/>
    </location>
</feature>
<dbReference type="Proteomes" id="UP001154282">
    <property type="component" value="Unassembled WGS sequence"/>
</dbReference>
<dbReference type="Pfam" id="PF05140">
    <property type="entry name" value="ResB"/>
    <property type="match status" value="2"/>
</dbReference>
<comment type="caution">
    <text evidence="8">The sequence shown here is derived from an EMBL/GenBank/DDBJ whole genome shotgun (WGS) entry which is preliminary data.</text>
</comment>
<evidence type="ECO:0000313" key="9">
    <source>
        <dbReference type="Proteomes" id="UP001154282"/>
    </source>
</evidence>
<name>A0AAV0GVU2_9ROSI</name>
<sequence length="615" mass="67233">MEARRGKSALEKPLDLKKSTMEMILEVESGDGSLWSCVFGWTTPMDLRYRRCSRRVVSNLMWIGGGPGGGDGSRRREVKGLEEVEEEGWKDREWSILAKSLRAPLMEVLMTPAGTLHQSPSRLHFLKPCHNFVNSTFKFKPQHLYTSRNRSRTQLPPPLTLINCKLKSSGEVMKQNASKKIELWNSAPPLSEEAEKNGGSGKEEDPVKAGSGSSAVSRSVKKLSRKVLSLLSNLPLAIGEMFVIAALMALGTVIDQGETPEYYFQNYPEESPSYGFITWRWVLALGFDHIWKFMDSPEAVRKQDFSETLPQASVQDLGVILMGSGYEVFLKGPRLYAFKGLVGRYTPIGVHLAMLLIMVGATLSATGSFRGSVTVPQGLNFVVGDVLGPSGFLSFPTEAFSTEVHVNKFSMDYYESGETDWSISALQVVKDGEGPFNLPMAPLKVNGDKKLYGTILPVGSIDAPNVKGISMLARDLQSIVLYDQEGKFVGVRRPNSKLPIEIDGMKIIIEDAIGSSGLELKTDPGVPVVYSGFGALMLTTCISILSHAQIWALQDGTSLVIGGKSNRAKGEFEGQINRMLDQVPELVESSSSSVTKQSKDMVAAASFTDPSARPS</sequence>
<dbReference type="InterPro" id="IPR007816">
    <property type="entry name" value="ResB-like_domain"/>
</dbReference>
<dbReference type="AlphaFoldDB" id="A0AAV0GVU2"/>
<feature type="region of interest" description="Disordered" evidence="6">
    <location>
        <begin position="587"/>
        <end position="615"/>
    </location>
</feature>
<keyword evidence="2" id="KW-0812">Transmembrane</keyword>
<accession>A0AAV0GVU2</accession>
<dbReference type="GO" id="GO:0016020">
    <property type="term" value="C:membrane"/>
    <property type="evidence" value="ECO:0007669"/>
    <property type="project" value="UniProtKB-SubCell"/>
</dbReference>
<dbReference type="PANTHER" id="PTHR31566:SF0">
    <property type="entry name" value="CYTOCHROME C BIOGENESIS PROTEIN CCS1, CHLOROPLASTIC"/>
    <property type="match status" value="1"/>
</dbReference>
<keyword evidence="3" id="KW-0201">Cytochrome c-type biogenesis</keyword>
<evidence type="ECO:0000256" key="4">
    <source>
        <dbReference type="ARBA" id="ARBA00022989"/>
    </source>
</evidence>
<evidence type="ECO:0000259" key="7">
    <source>
        <dbReference type="Pfam" id="PF05140"/>
    </source>
</evidence>
<proteinExistence type="predicted"/>
<feature type="domain" description="ResB-like" evidence="7">
    <location>
        <begin position="304"/>
        <end position="446"/>
    </location>
</feature>
<dbReference type="PANTHER" id="PTHR31566">
    <property type="entry name" value="CYTOCHROME C BIOGENESIS PROTEIN CCS1, CHLOROPLASTIC"/>
    <property type="match status" value="1"/>
</dbReference>
<evidence type="ECO:0000256" key="1">
    <source>
        <dbReference type="ARBA" id="ARBA00004141"/>
    </source>
</evidence>
<dbReference type="EMBL" id="CAMGYJ010000002">
    <property type="protein sequence ID" value="CAI0377166.1"/>
    <property type="molecule type" value="Genomic_DNA"/>
</dbReference>
<feature type="region of interest" description="Disordered" evidence="6">
    <location>
        <begin position="185"/>
        <end position="213"/>
    </location>
</feature>
<keyword evidence="4" id="KW-1133">Transmembrane helix</keyword>
<comment type="subcellular location">
    <subcellularLocation>
        <location evidence="1">Membrane</location>
        <topology evidence="1">Multi-pass membrane protein</topology>
    </subcellularLocation>
</comment>